<evidence type="ECO:0000313" key="5">
    <source>
        <dbReference type="EMBL" id="KAH6668598.1"/>
    </source>
</evidence>
<feature type="domain" description="NmrA-like" evidence="4">
    <location>
        <begin position="5"/>
        <end position="262"/>
    </location>
</feature>
<accession>A0A9P8V3M5</accession>
<dbReference type="PANTHER" id="PTHR47706:SF4">
    <property type="entry name" value="NMRA-LIKE DOMAIN-CONTAINING PROTEIN"/>
    <property type="match status" value="1"/>
</dbReference>
<dbReference type="InterPro" id="IPR036291">
    <property type="entry name" value="NAD(P)-bd_dom_sf"/>
</dbReference>
<evidence type="ECO:0000313" key="6">
    <source>
        <dbReference type="Proteomes" id="UP000770015"/>
    </source>
</evidence>
<protein>
    <recommendedName>
        <fullName evidence="4">NmrA-like domain-containing protein</fullName>
    </recommendedName>
</protein>
<evidence type="ECO:0000256" key="1">
    <source>
        <dbReference type="ARBA" id="ARBA00005725"/>
    </source>
</evidence>
<comment type="similarity">
    <text evidence="1">Belongs to the NmrA-type oxidoreductase family. Isoflavone reductase subfamily.</text>
</comment>
<dbReference type="Proteomes" id="UP000770015">
    <property type="component" value="Unassembled WGS sequence"/>
</dbReference>
<dbReference type="PANTHER" id="PTHR47706">
    <property type="entry name" value="NMRA-LIKE FAMILY PROTEIN"/>
    <property type="match status" value="1"/>
</dbReference>
<dbReference type="AlphaFoldDB" id="A0A9P8V3M5"/>
<dbReference type="Gene3D" id="3.40.50.720">
    <property type="entry name" value="NAD(P)-binding Rossmann-like Domain"/>
    <property type="match status" value="1"/>
</dbReference>
<dbReference type="SUPFAM" id="SSF51735">
    <property type="entry name" value="NAD(P)-binding Rossmann-fold domains"/>
    <property type="match status" value="1"/>
</dbReference>
<evidence type="ECO:0000256" key="2">
    <source>
        <dbReference type="ARBA" id="ARBA00022857"/>
    </source>
</evidence>
<evidence type="ECO:0000256" key="3">
    <source>
        <dbReference type="ARBA" id="ARBA00023002"/>
    </source>
</evidence>
<keyword evidence="3" id="KW-0560">Oxidoreductase</keyword>
<dbReference type="EMBL" id="JAGSXJ010000033">
    <property type="protein sequence ID" value="KAH6668598.1"/>
    <property type="molecule type" value="Genomic_DNA"/>
</dbReference>
<dbReference type="GO" id="GO:0016491">
    <property type="term" value="F:oxidoreductase activity"/>
    <property type="evidence" value="ECO:0007669"/>
    <property type="project" value="UniProtKB-KW"/>
</dbReference>
<comment type="caution">
    <text evidence="5">The sequence shown here is derived from an EMBL/GenBank/DDBJ whole genome shotgun (WGS) entry which is preliminary data.</text>
</comment>
<keyword evidence="2" id="KW-0521">NADP</keyword>
<evidence type="ECO:0000259" key="4">
    <source>
        <dbReference type="Pfam" id="PF05368"/>
    </source>
</evidence>
<dbReference type="InterPro" id="IPR051609">
    <property type="entry name" value="NmrA/Isoflavone_reductase-like"/>
</dbReference>
<dbReference type="InterPro" id="IPR008030">
    <property type="entry name" value="NmrA-like"/>
</dbReference>
<reference evidence="5" key="1">
    <citation type="journal article" date="2021" name="Nat. Commun.">
        <title>Genetic determinants of endophytism in the Arabidopsis root mycobiome.</title>
        <authorList>
            <person name="Mesny F."/>
            <person name="Miyauchi S."/>
            <person name="Thiergart T."/>
            <person name="Pickel B."/>
            <person name="Atanasova L."/>
            <person name="Karlsson M."/>
            <person name="Huettel B."/>
            <person name="Barry K.W."/>
            <person name="Haridas S."/>
            <person name="Chen C."/>
            <person name="Bauer D."/>
            <person name="Andreopoulos W."/>
            <person name="Pangilinan J."/>
            <person name="LaButti K."/>
            <person name="Riley R."/>
            <person name="Lipzen A."/>
            <person name="Clum A."/>
            <person name="Drula E."/>
            <person name="Henrissat B."/>
            <person name="Kohler A."/>
            <person name="Grigoriev I.V."/>
            <person name="Martin F.M."/>
            <person name="Hacquard S."/>
        </authorList>
    </citation>
    <scope>NUCLEOTIDE SEQUENCE</scope>
    <source>
        <strain evidence="5">MPI-SDFR-AT-0117</strain>
    </source>
</reference>
<keyword evidence="6" id="KW-1185">Reference proteome</keyword>
<gene>
    <name evidence="5" type="ORF">F5X68DRAFT_249384</name>
</gene>
<dbReference type="Gene3D" id="3.90.25.10">
    <property type="entry name" value="UDP-galactose 4-epimerase, domain 1"/>
    <property type="match status" value="1"/>
</dbReference>
<sequence>MSSFTVAVAGGTGGLGRSITEAIIADGKYEVVILSRKADEEKANEIGARIISADYTSVEALTKLLEDNKIQTVVSTLQLMGGAQHELNLVVAADRSSTTRRYVPSTWVVDFGEEFGLASYPPSAKGKEEIIHTLQSSQLEFTSWNIGLFTDYYVAPHVKSHLSLMHIVLDMESNAASIPGSGNVPLALTYSQDVANFVAASLSLAKWEPKTYLIGDRVTWNELVALAEAAKGVKFNVAHDPVELLREGKTTELPGHKAMYPFFTKERVQAVMASFGEMFDVGIFDLKAERTIDQEFPDIKRHSVKELLTEAWAGK</sequence>
<name>A0A9P8V3M5_9PEZI</name>
<dbReference type="Pfam" id="PF05368">
    <property type="entry name" value="NmrA"/>
    <property type="match status" value="1"/>
</dbReference>
<organism evidence="5 6">
    <name type="scientific">Plectosphaerella plurivora</name>
    <dbReference type="NCBI Taxonomy" id="936078"/>
    <lineage>
        <taxon>Eukaryota</taxon>
        <taxon>Fungi</taxon>
        <taxon>Dikarya</taxon>
        <taxon>Ascomycota</taxon>
        <taxon>Pezizomycotina</taxon>
        <taxon>Sordariomycetes</taxon>
        <taxon>Hypocreomycetidae</taxon>
        <taxon>Glomerellales</taxon>
        <taxon>Plectosphaerellaceae</taxon>
        <taxon>Plectosphaerella</taxon>
    </lineage>
</organism>
<dbReference type="OrthoDB" id="419598at2759"/>
<proteinExistence type="inferred from homology"/>